<evidence type="ECO:0000313" key="2">
    <source>
        <dbReference type="EMBL" id="OIV37037.1"/>
    </source>
</evidence>
<evidence type="ECO:0000313" key="3">
    <source>
        <dbReference type="Proteomes" id="UP000243342"/>
    </source>
</evidence>
<keyword evidence="2" id="KW-0489">Methyltransferase</keyword>
<gene>
    <name evidence="2" type="ORF">BIV57_13170</name>
</gene>
<dbReference type="PANTHER" id="PTHR45036">
    <property type="entry name" value="METHYLTRANSFERASE LIKE 7B"/>
    <property type="match status" value="1"/>
</dbReference>
<dbReference type="Proteomes" id="UP000243342">
    <property type="component" value="Unassembled WGS sequence"/>
</dbReference>
<dbReference type="EMBL" id="MLCF01000066">
    <property type="protein sequence ID" value="OIV37037.1"/>
    <property type="molecule type" value="Genomic_DNA"/>
</dbReference>
<name>A0A1J7BEN5_9ACTN</name>
<reference evidence="2 3" key="1">
    <citation type="submission" date="2016-10" db="EMBL/GenBank/DDBJ databases">
        <title>Genome sequence of Streptomyces gilvigriseus MUSC 26.</title>
        <authorList>
            <person name="Lee L.-H."/>
            <person name="Ser H.-L."/>
        </authorList>
    </citation>
    <scope>NUCLEOTIDE SEQUENCE [LARGE SCALE GENOMIC DNA]</scope>
    <source>
        <strain evidence="2 3">MUSC 26</strain>
    </source>
</reference>
<proteinExistence type="predicted"/>
<dbReference type="PANTHER" id="PTHR45036:SF1">
    <property type="entry name" value="METHYLTRANSFERASE LIKE 7A"/>
    <property type="match status" value="1"/>
</dbReference>
<dbReference type="InterPro" id="IPR052356">
    <property type="entry name" value="Thiol_S-MT"/>
</dbReference>
<dbReference type="GO" id="GO:0008757">
    <property type="term" value="F:S-adenosylmethionine-dependent methyltransferase activity"/>
    <property type="evidence" value="ECO:0007669"/>
    <property type="project" value="InterPro"/>
</dbReference>
<feature type="domain" description="Methyltransferase type 11" evidence="1">
    <location>
        <begin position="42"/>
        <end position="135"/>
    </location>
</feature>
<dbReference type="AlphaFoldDB" id="A0A1J7BEN5"/>
<evidence type="ECO:0000259" key="1">
    <source>
        <dbReference type="Pfam" id="PF08241"/>
    </source>
</evidence>
<dbReference type="OrthoDB" id="65624at2"/>
<dbReference type="Gene3D" id="3.40.50.150">
    <property type="entry name" value="Vaccinia Virus protein VP39"/>
    <property type="match status" value="1"/>
</dbReference>
<protein>
    <submittedName>
        <fullName evidence="2">Methyltransferase type 11</fullName>
    </submittedName>
</protein>
<dbReference type="InterPro" id="IPR013216">
    <property type="entry name" value="Methyltransf_11"/>
</dbReference>
<comment type="caution">
    <text evidence="2">The sequence shown here is derived from an EMBL/GenBank/DDBJ whole genome shotgun (WGS) entry which is preliminary data.</text>
</comment>
<dbReference type="STRING" id="1428644.BIV57_13170"/>
<accession>A0A1J7BEN5</accession>
<dbReference type="RefSeq" id="WP_071657013.1">
    <property type="nucleotide sequence ID" value="NZ_MLCF01000066.1"/>
</dbReference>
<sequence length="220" mass="24215">MPRTVSHPLFARLYPRINAFAEAHGSLDHRRELLEGIRGRVVEVGAGAGANFRHYPEHVEQLIAVEPKPRLRALAERAAGDAPVPVEVQTGLAEALPVADGCADAVVLSLVLCTVPDVAATLAEAARVLKPNGEMRFYEHTVSPRPRHARLQRMLDPVWRRLGGGCHLARDSERAILDAGFAIERVRRFDFRPNGRRNPSSPMIIGEARPSRAILERAEA</sequence>
<dbReference type="Pfam" id="PF08241">
    <property type="entry name" value="Methyltransf_11"/>
    <property type="match status" value="1"/>
</dbReference>
<dbReference type="SUPFAM" id="SSF53335">
    <property type="entry name" value="S-adenosyl-L-methionine-dependent methyltransferases"/>
    <property type="match status" value="1"/>
</dbReference>
<organism evidence="2 3">
    <name type="scientific">Mangrovactinospora gilvigrisea</name>
    <dbReference type="NCBI Taxonomy" id="1428644"/>
    <lineage>
        <taxon>Bacteria</taxon>
        <taxon>Bacillati</taxon>
        <taxon>Actinomycetota</taxon>
        <taxon>Actinomycetes</taxon>
        <taxon>Kitasatosporales</taxon>
        <taxon>Streptomycetaceae</taxon>
        <taxon>Mangrovactinospora</taxon>
    </lineage>
</organism>
<dbReference type="CDD" id="cd02440">
    <property type="entry name" value="AdoMet_MTases"/>
    <property type="match status" value="1"/>
</dbReference>
<dbReference type="GO" id="GO:0032259">
    <property type="term" value="P:methylation"/>
    <property type="evidence" value="ECO:0007669"/>
    <property type="project" value="UniProtKB-KW"/>
</dbReference>
<dbReference type="InterPro" id="IPR029063">
    <property type="entry name" value="SAM-dependent_MTases_sf"/>
</dbReference>
<keyword evidence="2" id="KW-0808">Transferase</keyword>
<keyword evidence="3" id="KW-1185">Reference proteome</keyword>